<dbReference type="STRING" id="3641.A0A061GBC3"/>
<sequence length="190" mass="21910">MQVPTDHHMIAAKRILRYLKKIEFYGIHQTKSTEFTLCGYTDSDFTRSSEDAKNTSSYLFTLGNGPFSWNSHKQSIVAQSLAESEYVAAAEAAYQALWLRKLLMDIKFEQKFPTDLFIDNKSAISIVKNPVWHGKTKHINVKYHAVRDIVEKNEINVQYCPSELQLADIFTKPFQKKLGQSPSRISHYYP</sequence>
<gene>
    <name evidence="1" type="ORF">TCM_028126</name>
</gene>
<accession>A0A061GBC3</accession>
<evidence type="ECO:0000313" key="2">
    <source>
        <dbReference type="Proteomes" id="UP000026915"/>
    </source>
</evidence>
<dbReference type="InParanoid" id="A0A061GBC3"/>
<dbReference type="EMBL" id="CM001884">
    <property type="protein sequence ID" value="EOY26457.1"/>
    <property type="molecule type" value="Genomic_DNA"/>
</dbReference>
<dbReference type="PANTHER" id="PTHR11439:SF483">
    <property type="entry name" value="PEPTIDE SYNTHASE GLIP-LIKE, PUTATIVE (AFU_ORTHOLOGUE AFUA_3G12920)-RELATED"/>
    <property type="match status" value="1"/>
</dbReference>
<dbReference type="Gramene" id="EOY26457">
    <property type="protein sequence ID" value="EOY26457"/>
    <property type="gene ID" value="TCM_028126"/>
</dbReference>
<dbReference type="PANTHER" id="PTHR11439">
    <property type="entry name" value="GAG-POL-RELATED RETROTRANSPOSON"/>
    <property type="match status" value="1"/>
</dbReference>
<keyword evidence="2" id="KW-1185">Reference proteome</keyword>
<protein>
    <submittedName>
        <fullName evidence="1">Copia-like retrotransposable element, putative</fullName>
    </submittedName>
</protein>
<reference evidence="1 2" key="1">
    <citation type="journal article" date="2013" name="Genome Biol.">
        <title>The genome sequence of the most widely cultivated cacao type and its use to identify candidate genes regulating pod color.</title>
        <authorList>
            <person name="Motamayor J.C."/>
            <person name="Mockaitis K."/>
            <person name="Schmutz J."/>
            <person name="Haiminen N."/>
            <person name="Iii D.L."/>
            <person name="Cornejo O."/>
            <person name="Findley S.D."/>
            <person name="Zheng P."/>
            <person name="Utro F."/>
            <person name="Royaert S."/>
            <person name="Saski C."/>
            <person name="Jenkins J."/>
            <person name="Podicheti R."/>
            <person name="Zhao M."/>
            <person name="Scheffler B.E."/>
            <person name="Stack J.C."/>
            <person name="Feltus F.A."/>
            <person name="Mustiga G.M."/>
            <person name="Amores F."/>
            <person name="Phillips W."/>
            <person name="Marelli J.P."/>
            <person name="May G.D."/>
            <person name="Shapiro H."/>
            <person name="Ma J."/>
            <person name="Bustamante C.D."/>
            <person name="Schnell R.J."/>
            <person name="Main D."/>
            <person name="Gilbert D."/>
            <person name="Parida L."/>
            <person name="Kuhn D.N."/>
        </authorList>
    </citation>
    <scope>NUCLEOTIDE SEQUENCE [LARGE SCALE GENOMIC DNA]</scope>
    <source>
        <strain evidence="2">cv. Matina 1-6</strain>
    </source>
</reference>
<name>A0A061GBC3_THECC</name>
<organism evidence="1 2">
    <name type="scientific">Theobroma cacao</name>
    <name type="common">Cacao</name>
    <name type="synonym">Cocoa</name>
    <dbReference type="NCBI Taxonomy" id="3641"/>
    <lineage>
        <taxon>Eukaryota</taxon>
        <taxon>Viridiplantae</taxon>
        <taxon>Streptophyta</taxon>
        <taxon>Embryophyta</taxon>
        <taxon>Tracheophyta</taxon>
        <taxon>Spermatophyta</taxon>
        <taxon>Magnoliopsida</taxon>
        <taxon>eudicotyledons</taxon>
        <taxon>Gunneridae</taxon>
        <taxon>Pentapetalae</taxon>
        <taxon>rosids</taxon>
        <taxon>malvids</taxon>
        <taxon>Malvales</taxon>
        <taxon>Malvaceae</taxon>
        <taxon>Byttnerioideae</taxon>
        <taxon>Theobroma</taxon>
    </lineage>
</organism>
<dbReference type="AlphaFoldDB" id="A0A061GBC3"/>
<dbReference type="OMA" id="SRISHYY"/>
<evidence type="ECO:0000313" key="1">
    <source>
        <dbReference type="EMBL" id="EOY26457.1"/>
    </source>
</evidence>
<dbReference type="eggNOG" id="KOG0017">
    <property type="taxonomic scope" value="Eukaryota"/>
</dbReference>
<proteinExistence type="predicted"/>
<dbReference type="CDD" id="cd09272">
    <property type="entry name" value="RNase_HI_RT_Ty1"/>
    <property type="match status" value="1"/>
</dbReference>
<dbReference type="Proteomes" id="UP000026915">
    <property type="component" value="Chromosome 6"/>
</dbReference>
<dbReference type="HOGENOM" id="CLU_001650_6_2_1"/>